<evidence type="ECO:0000313" key="2">
    <source>
        <dbReference type="Proteomes" id="UP000299102"/>
    </source>
</evidence>
<sequence length="132" mass="15336">MSADIKKKVLAVKVRKEDRDSLQFLWRNNLIENPQEYRMTSLIFGAASSPCIVIYIRNRNASEFKMSTRMGAKQYDQIVDDFLKSFDTIEEAKRVSKQVDEVHHKVAFELRGWASNKVVVLNEMFDTSNDDV</sequence>
<dbReference type="STRING" id="151549.A0A4C1UU40"/>
<gene>
    <name evidence="1" type="ORF">EVAR_22856_1</name>
</gene>
<evidence type="ECO:0000313" key="1">
    <source>
        <dbReference type="EMBL" id="GBP29958.1"/>
    </source>
</evidence>
<reference evidence="1 2" key="1">
    <citation type="journal article" date="2019" name="Commun. Biol.">
        <title>The bagworm genome reveals a unique fibroin gene that provides high tensile strength.</title>
        <authorList>
            <person name="Kono N."/>
            <person name="Nakamura H."/>
            <person name="Ohtoshi R."/>
            <person name="Tomita M."/>
            <person name="Numata K."/>
            <person name="Arakawa K."/>
        </authorList>
    </citation>
    <scope>NUCLEOTIDE SEQUENCE [LARGE SCALE GENOMIC DNA]</scope>
</reference>
<proteinExistence type="predicted"/>
<dbReference type="EMBL" id="BGZK01000227">
    <property type="protein sequence ID" value="GBP29958.1"/>
    <property type="molecule type" value="Genomic_DNA"/>
</dbReference>
<keyword evidence="2" id="KW-1185">Reference proteome</keyword>
<dbReference type="AlphaFoldDB" id="A0A4C1UU40"/>
<dbReference type="OrthoDB" id="5983986at2759"/>
<comment type="caution">
    <text evidence="1">The sequence shown here is derived from an EMBL/GenBank/DDBJ whole genome shotgun (WGS) entry which is preliminary data.</text>
</comment>
<name>A0A4C1UU40_EUMVA</name>
<organism evidence="1 2">
    <name type="scientific">Eumeta variegata</name>
    <name type="common">Bagworm moth</name>
    <name type="synonym">Eumeta japonica</name>
    <dbReference type="NCBI Taxonomy" id="151549"/>
    <lineage>
        <taxon>Eukaryota</taxon>
        <taxon>Metazoa</taxon>
        <taxon>Ecdysozoa</taxon>
        <taxon>Arthropoda</taxon>
        <taxon>Hexapoda</taxon>
        <taxon>Insecta</taxon>
        <taxon>Pterygota</taxon>
        <taxon>Neoptera</taxon>
        <taxon>Endopterygota</taxon>
        <taxon>Lepidoptera</taxon>
        <taxon>Glossata</taxon>
        <taxon>Ditrysia</taxon>
        <taxon>Tineoidea</taxon>
        <taxon>Psychidae</taxon>
        <taxon>Oiketicinae</taxon>
        <taxon>Eumeta</taxon>
    </lineage>
</organism>
<accession>A0A4C1UU40</accession>
<dbReference type="Proteomes" id="UP000299102">
    <property type="component" value="Unassembled WGS sequence"/>
</dbReference>
<protein>
    <submittedName>
        <fullName evidence="1">Uncharacterized protein</fullName>
    </submittedName>
</protein>
<dbReference type="PANTHER" id="PTHR47331">
    <property type="entry name" value="PHD-TYPE DOMAIN-CONTAINING PROTEIN"/>
    <property type="match status" value="1"/>
</dbReference>